<evidence type="ECO:0000256" key="3">
    <source>
        <dbReference type="ARBA" id="ARBA00022898"/>
    </source>
</evidence>
<dbReference type="InterPro" id="IPR051798">
    <property type="entry name" value="Class-II_PLP-Dep_Aminotrans"/>
</dbReference>
<gene>
    <name evidence="8" type="primary">patB_3</name>
    <name evidence="7" type="synonym">patB_2</name>
    <name evidence="7" type="ORF">NCTC11088_00755</name>
    <name evidence="8" type="ORF">NCTC11088_02210</name>
</gene>
<dbReference type="Proteomes" id="UP000254777">
    <property type="component" value="Unassembled WGS sequence"/>
</dbReference>
<dbReference type="EC" id="4.4.1.13" evidence="2"/>
<dbReference type="EMBL" id="UGTH01000002">
    <property type="protein sequence ID" value="SUB94772.1"/>
    <property type="molecule type" value="Genomic_DNA"/>
</dbReference>
<evidence type="ECO:0000313" key="8">
    <source>
        <dbReference type="EMBL" id="SUB94772.1"/>
    </source>
</evidence>
<evidence type="ECO:0000256" key="4">
    <source>
        <dbReference type="ARBA" id="ARBA00023239"/>
    </source>
</evidence>
<dbReference type="GO" id="GO:0047804">
    <property type="term" value="F:cysteine-S-conjugate beta-lyase activity"/>
    <property type="evidence" value="ECO:0007669"/>
    <property type="project" value="UniProtKB-EC"/>
</dbReference>
<dbReference type="InterPro" id="IPR015424">
    <property type="entry name" value="PyrdxlP-dep_Trfase"/>
</dbReference>
<reference evidence="8 9" key="1">
    <citation type="submission" date="2018-06" db="EMBL/GenBank/DDBJ databases">
        <authorList>
            <consortium name="Pathogen Informatics"/>
            <person name="Doyle S."/>
        </authorList>
    </citation>
    <scope>NUCLEOTIDE SEQUENCE [LARGE SCALE GENOMIC DNA]</scope>
    <source>
        <strain evidence="8 9">NCTC11088</strain>
    </source>
</reference>
<evidence type="ECO:0000313" key="9">
    <source>
        <dbReference type="Proteomes" id="UP000254777"/>
    </source>
</evidence>
<evidence type="ECO:0000256" key="5">
    <source>
        <dbReference type="ARBA" id="ARBA00037974"/>
    </source>
</evidence>
<dbReference type="RefSeq" id="WP_004820759.1">
    <property type="nucleotide sequence ID" value="NZ_UGTH01000001.1"/>
</dbReference>
<keyword evidence="4 8" id="KW-0456">Lyase</keyword>
<dbReference type="GO" id="GO:0030170">
    <property type="term" value="F:pyridoxal phosphate binding"/>
    <property type="evidence" value="ECO:0007669"/>
    <property type="project" value="InterPro"/>
</dbReference>
<accession>A0A379EF95</accession>
<keyword evidence="3" id="KW-0663">Pyridoxal phosphate</keyword>
<evidence type="ECO:0000256" key="1">
    <source>
        <dbReference type="ARBA" id="ARBA00001933"/>
    </source>
</evidence>
<dbReference type="CDD" id="cd00609">
    <property type="entry name" value="AAT_like"/>
    <property type="match status" value="1"/>
</dbReference>
<dbReference type="Gene3D" id="3.40.640.10">
    <property type="entry name" value="Type I PLP-dependent aspartate aminotransferase-like (Major domain)"/>
    <property type="match status" value="1"/>
</dbReference>
<dbReference type="AlphaFoldDB" id="A0A379EF95"/>
<dbReference type="InterPro" id="IPR004839">
    <property type="entry name" value="Aminotransferase_I/II_large"/>
</dbReference>
<protein>
    <recommendedName>
        <fullName evidence="2">cysteine-S-conjugate beta-lyase</fullName>
        <ecNumber evidence="2">4.4.1.13</ecNumber>
    </recommendedName>
</protein>
<comment type="similarity">
    <text evidence="5">Belongs to the class-II pyridoxal-phosphate-dependent aminotransferase family. MalY/PatB cystathionine beta-lyase subfamily.</text>
</comment>
<evidence type="ECO:0000256" key="2">
    <source>
        <dbReference type="ARBA" id="ARBA00012224"/>
    </source>
</evidence>
<name>A0A379EF95_9FIRM</name>
<dbReference type="InterPro" id="IPR027619">
    <property type="entry name" value="C-S_lyase_PatB-like"/>
</dbReference>
<dbReference type="InterPro" id="IPR015422">
    <property type="entry name" value="PyrdxlP-dep_Trfase_small"/>
</dbReference>
<proteinExistence type="inferred from homology"/>
<dbReference type="Gene3D" id="3.90.1150.10">
    <property type="entry name" value="Aspartate Aminotransferase, domain 1"/>
    <property type="match status" value="1"/>
</dbReference>
<dbReference type="Pfam" id="PF00155">
    <property type="entry name" value="Aminotran_1_2"/>
    <property type="match status" value="1"/>
</dbReference>
<evidence type="ECO:0000259" key="6">
    <source>
        <dbReference type="Pfam" id="PF00155"/>
    </source>
</evidence>
<dbReference type="NCBIfam" id="TIGR04350">
    <property type="entry name" value="C_S_lyase_PatB"/>
    <property type="match status" value="1"/>
</dbReference>
<dbReference type="PANTHER" id="PTHR43525">
    <property type="entry name" value="PROTEIN MALY"/>
    <property type="match status" value="1"/>
</dbReference>
<dbReference type="EMBL" id="UGTH01000001">
    <property type="protein sequence ID" value="SUB74993.1"/>
    <property type="molecule type" value="Genomic_DNA"/>
</dbReference>
<dbReference type="PANTHER" id="PTHR43525:SF1">
    <property type="entry name" value="PROTEIN MALY"/>
    <property type="match status" value="1"/>
</dbReference>
<comment type="cofactor">
    <cofactor evidence="1">
        <name>pyridoxal 5'-phosphate</name>
        <dbReference type="ChEBI" id="CHEBI:597326"/>
    </cofactor>
</comment>
<evidence type="ECO:0000313" key="7">
    <source>
        <dbReference type="EMBL" id="SUB74993.1"/>
    </source>
</evidence>
<organism evidence="8 9">
    <name type="scientific">Peptoniphilus indolicus</name>
    <dbReference type="NCBI Taxonomy" id="33030"/>
    <lineage>
        <taxon>Bacteria</taxon>
        <taxon>Bacillati</taxon>
        <taxon>Bacillota</taxon>
        <taxon>Tissierellia</taxon>
        <taxon>Tissierellales</taxon>
        <taxon>Peptoniphilaceae</taxon>
        <taxon>Peptoniphilus</taxon>
    </lineage>
</organism>
<sequence length="390" mass="44562">MKYNFSSAVDRRKSNPSKWLKVNNTEEDFVLPMSTADMDFELCKEIRNDLTGYISEQVLGYSRPTKEYLESVVEFFKSHHGFNIRQEWIFTTPGVVSALATAVGEFTNVGEKVIIMTPIYPPFYDVVKGQDRQVSECPMIFNDGNYFIDFELLEKQAKQAKLILFCSPHNPSGRVWDVEELEKLGRICIDNGLMIVSDEIHSDIMLSEKKHRIIGTISSGVLDNSIICTAASKTFNIAGLQCSNIIIANEKIRSRFIVANEKIGLERANVLGMVATQSAYTNGQAWIEEVTEVIKENLRVLVNFLEKYNNLFSYVVPQASFLVWISYEKMGIDENKMCELLDEAKCYVNLGSEYGYGGERHMRINIGLPKKYLTENLMRLEEVLKKHKYI</sequence>
<dbReference type="SUPFAM" id="SSF53383">
    <property type="entry name" value="PLP-dependent transferases"/>
    <property type="match status" value="1"/>
</dbReference>
<feature type="domain" description="Aminotransferase class I/classII large" evidence="6">
    <location>
        <begin position="34"/>
        <end position="377"/>
    </location>
</feature>
<dbReference type="InterPro" id="IPR015421">
    <property type="entry name" value="PyrdxlP-dep_Trfase_major"/>
</dbReference>